<dbReference type="AlphaFoldDB" id="A0A9N9RQA5"/>
<proteinExistence type="predicted"/>
<accession>A0A9N9RQA5</accession>
<organism evidence="1 2">
    <name type="scientific">Chironomus riparius</name>
    <dbReference type="NCBI Taxonomy" id="315576"/>
    <lineage>
        <taxon>Eukaryota</taxon>
        <taxon>Metazoa</taxon>
        <taxon>Ecdysozoa</taxon>
        <taxon>Arthropoda</taxon>
        <taxon>Hexapoda</taxon>
        <taxon>Insecta</taxon>
        <taxon>Pterygota</taxon>
        <taxon>Neoptera</taxon>
        <taxon>Endopterygota</taxon>
        <taxon>Diptera</taxon>
        <taxon>Nematocera</taxon>
        <taxon>Chironomoidea</taxon>
        <taxon>Chironomidae</taxon>
        <taxon>Chironominae</taxon>
        <taxon>Chironomus</taxon>
    </lineage>
</organism>
<gene>
    <name evidence="1" type="ORF">CHIRRI_LOCUS4281</name>
</gene>
<reference evidence="1" key="2">
    <citation type="submission" date="2022-10" db="EMBL/GenBank/DDBJ databases">
        <authorList>
            <consortium name="ENA_rothamsted_submissions"/>
            <consortium name="culmorum"/>
            <person name="King R."/>
        </authorList>
    </citation>
    <scope>NUCLEOTIDE SEQUENCE</scope>
</reference>
<sequence>MMQFRPQTIALKAVTQCYPKPASESEKTILKWN</sequence>
<protein>
    <submittedName>
        <fullName evidence="1">Uncharacterized protein</fullName>
    </submittedName>
</protein>
<dbReference type="Proteomes" id="UP001153620">
    <property type="component" value="Chromosome 1"/>
</dbReference>
<evidence type="ECO:0000313" key="1">
    <source>
        <dbReference type="EMBL" id="CAG9801351.1"/>
    </source>
</evidence>
<reference evidence="1" key="1">
    <citation type="submission" date="2022-01" db="EMBL/GenBank/DDBJ databases">
        <authorList>
            <person name="King R."/>
        </authorList>
    </citation>
    <scope>NUCLEOTIDE SEQUENCE</scope>
</reference>
<evidence type="ECO:0000313" key="2">
    <source>
        <dbReference type="Proteomes" id="UP001153620"/>
    </source>
</evidence>
<keyword evidence="2" id="KW-1185">Reference proteome</keyword>
<dbReference type="EMBL" id="OU895877">
    <property type="protein sequence ID" value="CAG9801351.1"/>
    <property type="molecule type" value="Genomic_DNA"/>
</dbReference>
<name>A0A9N9RQA5_9DIPT</name>